<organism evidence="1 2">
    <name type="scientific">Georgenia muralis</name>
    <dbReference type="NCBI Taxonomy" id="154117"/>
    <lineage>
        <taxon>Bacteria</taxon>
        <taxon>Bacillati</taxon>
        <taxon>Actinomycetota</taxon>
        <taxon>Actinomycetes</taxon>
        <taxon>Micrococcales</taxon>
        <taxon>Bogoriellaceae</taxon>
        <taxon>Georgenia</taxon>
    </lineage>
</organism>
<dbReference type="Pfam" id="PF09365">
    <property type="entry name" value="DUF2461"/>
    <property type="match status" value="1"/>
</dbReference>
<dbReference type="EMBL" id="RKRA01000001">
    <property type="protein sequence ID" value="RPF28912.1"/>
    <property type="molecule type" value="Genomic_DNA"/>
</dbReference>
<dbReference type="Proteomes" id="UP000280726">
    <property type="component" value="Unassembled WGS sequence"/>
</dbReference>
<dbReference type="PANTHER" id="PTHR36452:SF1">
    <property type="entry name" value="DUF2461 DOMAIN-CONTAINING PROTEIN"/>
    <property type="match status" value="1"/>
</dbReference>
<dbReference type="PIRSF" id="PIRSF028451">
    <property type="entry name" value="UCP028451"/>
    <property type="match status" value="1"/>
</dbReference>
<reference evidence="1 2" key="1">
    <citation type="submission" date="2018-11" db="EMBL/GenBank/DDBJ databases">
        <title>Sequencing the genomes of 1000 actinobacteria strains.</title>
        <authorList>
            <person name="Klenk H.-P."/>
        </authorList>
    </citation>
    <scope>NUCLEOTIDE SEQUENCE [LARGE SCALE GENOMIC DNA]</scope>
    <source>
        <strain evidence="1 2">DSM 14418</strain>
    </source>
</reference>
<protein>
    <submittedName>
        <fullName evidence="1">Uncharacterized protein (TIGR02453 family)</fullName>
    </submittedName>
</protein>
<sequence>MMTLMSEFAGFPLWGAQFYAELERHNSREFWAGHKERWEREVRDPMRALVAALEPEFGPATVFRPHRDVRFSVDKSPYKTHQGAIAGPARGLGYYVQLDADGLSVGGGFRAHSPAQTDRYRRAVDADDDGALPAIVATLEGQGYEVMGASLKTRPRGYPADHPRIELLRRKEVMALRNVGVPAWLPSADALDHVRAMWSQLRPLAQWAIEHVGPAADEVPAGR</sequence>
<gene>
    <name evidence="1" type="ORF">EDD32_3462</name>
</gene>
<evidence type="ECO:0000313" key="2">
    <source>
        <dbReference type="Proteomes" id="UP000280726"/>
    </source>
</evidence>
<dbReference type="InterPro" id="IPR012808">
    <property type="entry name" value="CHP02453"/>
</dbReference>
<name>A0A3N4ZTT8_9MICO</name>
<dbReference type="PANTHER" id="PTHR36452">
    <property type="entry name" value="CHROMOSOME 12, WHOLE GENOME SHOTGUN SEQUENCE"/>
    <property type="match status" value="1"/>
</dbReference>
<accession>A0A3N4ZTT8</accession>
<proteinExistence type="predicted"/>
<keyword evidence="2" id="KW-1185">Reference proteome</keyword>
<dbReference type="NCBIfam" id="TIGR02453">
    <property type="entry name" value="TIGR02453 family protein"/>
    <property type="match status" value="1"/>
</dbReference>
<dbReference type="AlphaFoldDB" id="A0A3N4ZTT8"/>
<evidence type="ECO:0000313" key="1">
    <source>
        <dbReference type="EMBL" id="RPF28912.1"/>
    </source>
</evidence>
<comment type="caution">
    <text evidence="1">The sequence shown here is derived from an EMBL/GenBank/DDBJ whole genome shotgun (WGS) entry which is preliminary data.</text>
</comment>
<dbReference type="InterPro" id="IPR015996">
    <property type="entry name" value="UCP028451"/>
</dbReference>